<dbReference type="EMBL" id="JBIACJ010000007">
    <property type="protein sequence ID" value="MFE8697511.1"/>
    <property type="molecule type" value="Genomic_DNA"/>
</dbReference>
<evidence type="ECO:0000256" key="3">
    <source>
        <dbReference type="ARBA" id="ARBA00023125"/>
    </source>
</evidence>
<dbReference type="RefSeq" id="WP_389220833.1">
    <property type="nucleotide sequence ID" value="NZ_JBIACJ010000007.1"/>
</dbReference>
<dbReference type="PANTHER" id="PTHR30204">
    <property type="entry name" value="REDOX-CYCLING DRUG-SENSING TRANSCRIPTIONAL ACTIVATOR SOXR"/>
    <property type="match status" value="1"/>
</dbReference>
<dbReference type="Gene3D" id="1.10.1660.10">
    <property type="match status" value="1"/>
</dbReference>
<protein>
    <submittedName>
        <fullName evidence="6">MerR family transcriptional regulator</fullName>
    </submittedName>
</protein>
<evidence type="ECO:0000256" key="4">
    <source>
        <dbReference type="ARBA" id="ARBA00023163"/>
    </source>
</evidence>
<evidence type="ECO:0000259" key="5">
    <source>
        <dbReference type="PROSITE" id="PS50937"/>
    </source>
</evidence>
<keyword evidence="2" id="KW-0805">Transcription regulation</keyword>
<sequence>MEKQILKNYTIKEAAKKLAVSPRELKQWEKELGGTFVIPRSKQGARYYTEDNISLLETVKQMHEEGLSKDKIQETIEKLSQMSKEAELSPIEVLPAASDNRIVTEMSKIDIERFLAAMTSWKDELIGDVREEIRTGVRKEVVEEVKKEISKGSVHMVKSLSDSIYKSTEKTKAELDKLSTDIHKTSEHTSEKLGTLSRRIAKSSKGTSEQIRYLANRVADSSEAAAEEFKTMIHYISSSAEVTHTEISALIETLNTDRDIYLDTINREREEYWKDVNHREIMFQDMIMSFRNVAASEEEKKEAWWKFWR</sequence>
<comment type="caution">
    <text evidence="6">The sequence shown here is derived from an EMBL/GenBank/DDBJ whole genome shotgun (WGS) entry which is preliminary data.</text>
</comment>
<dbReference type="InterPro" id="IPR047057">
    <property type="entry name" value="MerR_fam"/>
</dbReference>
<keyword evidence="7" id="KW-1185">Reference proteome</keyword>
<keyword evidence="1" id="KW-0678">Repressor</keyword>
<name>A0ABW6K035_9BACI</name>
<keyword evidence="4" id="KW-0804">Transcription</keyword>
<gene>
    <name evidence="6" type="ORF">ACFYKT_14300</name>
</gene>
<evidence type="ECO:0000313" key="7">
    <source>
        <dbReference type="Proteomes" id="UP001601058"/>
    </source>
</evidence>
<dbReference type="SUPFAM" id="SSF46955">
    <property type="entry name" value="Putative DNA-binding domain"/>
    <property type="match status" value="1"/>
</dbReference>
<dbReference type="PANTHER" id="PTHR30204:SF69">
    <property type="entry name" value="MERR-FAMILY TRANSCRIPTIONAL REGULATOR"/>
    <property type="match status" value="1"/>
</dbReference>
<dbReference type="PROSITE" id="PS50937">
    <property type="entry name" value="HTH_MERR_2"/>
    <property type="match status" value="1"/>
</dbReference>
<dbReference type="InterPro" id="IPR009061">
    <property type="entry name" value="DNA-bd_dom_put_sf"/>
</dbReference>
<keyword evidence="3" id="KW-0238">DNA-binding</keyword>
<evidence type="ECO:0000256" key="1">
    <source>
        <dbReference type="ARBA" id="ARBA00022491"/>
    </source>
</evidence>
<evidence type="ECO:0000256" key="2">
    <source>
        <dbReference type="ARBA" id="ARBA00023015"/>
    </source>
</evidence>
<organism evidence="6 7">
    <name type="scientific">Cytobacillus mangrovibacter</name>
    <dbReference type="NCBI Taxonomy" id="3299024"/>
    <lineage>
        <taxon>Bacteria</taxon>
        <taxon>Bacillati</taxon>
        <taxon>Bacillota</taxon>
        <taxon>Bacilli</taxon>
        <taxon>Bacillales</taxon>
        <taxon>Bacillaceae</taxon>
        <taxon>Cytobacillus</taxon>
    </lineage>
</organism>
<dbReference type="Proteomes" id="UP001601058">
    <property type="component" value="Unassembled WGS sequence"/>
</dbReference>
<evidence type="ECO:0000313" key="6">
    <source>
        <dbReference type="EMBL" id="MFE8697511.1"/>
    </source>
</evidence>
<dbReference type="SMART" id="SM00422">
    <property type="entry name" value="HTH_MERR"/>
    <property type="match status" value="1"/>
</dbReference>
<accession>A0ABW6K035</accession>
<dbReference type="Pfam" id="PF13411">
    <property type="entry name" value="MerR_1"/>
    <property type="match status" value="1"/>
</dbReference>
<reference evidence="6 7" key="1">
    <citation type="submission" date="2024-08" db="EMBL/GenBank/DDBJ databases">
        <title>Two novel Cytobacillus novel species.</title>
        <authorList>
            <person name="Liu G."/>
        </authorList>
    </citation>
    <scope>NUCLEOTIDE SEQUENCE [LARGE SCALE GENOMIC DNA]</scope>
    <source>
        <strain evidence="6 7">FJAT-53684</strain>
    </source>
</reference>
<proteinExistence type="predicted"/>
<feature type="domain" description="HTH merR-type" evidence="5">
    <location>
        <begin position="8"/>
        <end position="78"/>
    </location>
</feature>
<dbReference type="CDD" id="cd04764">
    <property type="entry name" value="HTH_MlrA-like_sg1"/>
    <property type="match status" value="1"/>
</dbReference>
<dbReference type="InterPro" id="IPR000551">
    <property type="entry name" value="MerR-type_HTH_dom"/>
</dbReference>